<reference evidence="1 2" key="1">
    <citation type="submission" date="2022-12" db="EMBL/GenBank/DDBJ databases">
        <title>Draft genome sequence of Paenibacillus sp. dW9.</title>
        <authorList>
            <person name="Choi E.-W."/>
            <person name="Kim D.-U."/>
        </authorList>
    </citation>
    <scope>NUCLEOTIDE SEQUENCE [LARGE SCALE GENOMIC DNA]</scope>
    <source>
        <strain evidence="2">dW9</strain>
    </source>
</reference>
<dbReference type="RefSeq" id="WP_269885132.1">
    <property type="nucleotide sequence ID" value="NZ_JAQAGZ010000025.1"/>
</dbReference>
<dbReference type="Proteomes" id="UP001527882">
    <property type="component" value="Unassembled WGS sequence"/>
</dbReference>
<evidence type="ECO:0000313" key="2">
    <source>
        <dbReference type="Proteomes" id="UP001527882"/>
    </source>
</evidence>
<organism evidence="1 2">
    <name type="scientific">Paenibacillus gyeongsangnamensis</name>
    <dbReference type="NCBI Taxonomy" id="3388067"/>
    <lineage>
        <taxon>Bacteria</taxon>
        <taxon>Bacillati</taxon>
        <taxon>Bacillota</taxon>
        <taxon>Bacilli</taxon>
        <taxon>Bacillales</taxon>
        <taxon>Paenibacillaceae</taxon>
        <taxon>Paenibacillus</taxon>
    </lineage>
</organism>
<dbReference type="InterPro" id="IPR025432">
    <property type="entry name" value="YhfH-like"/>
</dbReference>
<proteinExistence type="predicted"/>
<protein>
    <submittedName>
        <fullName evidence="1">YhfH family protein</fullName>
    </submittedName>
</protein>
<keyword evidence="2" id="KW-1185">Reference proteome</keyword>
<gene>
    <name evidence="1" type="ORF">O9H85_30270</name>
</gene>
<dbReference type="Pfam" id="PF14149">
    <property type="entry name" value="YhfH"/>
    <property type="match status" value="1"/>
</dbReference>
<accession>A0ABT4QI88</accession>
<evidence type="ECO:0000313" key="1">
    <source>
        <dbReference type="EMBL" id="MCZ8516597.1"/>
    </source>
</evidence>
<comment type="caution">
    <text evidence="1">The sequence shown here is derived from an EMBL/GenBank/DDBJ whole genome shotgun (WGS) entry which is preliminary data.</text>
</comment>
<dbReference type="EMBL" id="JAQAGZ010000025">
    <property type="protein sequence ID" value="MCZ8516597.1"/>
    <property type="molecule type" value="Genomic_DNA"/>
</dbReference>
<name>A0ABT4QI88_9BACL</name>
<sequence>MLLKSTQFWETLEPKCCTACGEKLEELADCYRSVCDQCTETTFYPIADFKKVNNR</sequence>